<dbReference type="InterPro" id="IPR041628">
    <property type="entry name" value="ChlI/MoxR_AAA_lid"/>
</dbReference>
<dbReference type="AlphaFoldDB" id="A0A381QPM7"/>
<dbReference type="CDD" id="cd00009">
    <property type="entry name" value="AAA"/>
    <property type="match status" value="1"/>
</dbReference>
<sequence length="330" mass="35799">MVDTKDQLDTNDVVEGPSSVQKLATDIRDSVQRVIVGKSETIDIAVLSLLCRGHLLLEDVPGTGKTTLAKALAASLDCQFGRIQFTPDLVPADVLGVNLFNTAEAKFEFRAGPIFSQIILADEINRATPRTQSALLEAMQERQVSIDGVTSTLPEPFIVMATLNPVEMEGTFPLPEAQLDRFMVRTSLGYPERGEESAMLDRFRAGEDAGQIQPVATASDVVAARMVIDLIKVNQTVREYLLDIVAGTRNSLSLRLGASPRASLALQHAAQGWAAMKGRSYVLPDDVKDLAVPVLAHRLIAETTTQLRGQATSQIVNEIVESTPVPIERE</sequence>
<reference evidence="4" key="1">
    <citation type="submission" date="2018-05" db="EMBL/GenBank/DDBJ databases">
        <authorList>
            <person name="Lanie J.A."/>
            <person name="Ng W.-L."/>
            <person name="Kazmierczak K.M."/>
            <person name="Andrzejewski T.M."/>
            <person name="Davidsen T.M."/>
            <person name="Wayne K.J."/>
            <person name="Tettelin H."/>
            <person name="Glass J.I."/>
            <person name="Rusch D."/>
            <person name="Podicherti R."/>
            <person name="Tsui H.-C.T."/>
            <person name="Winkler M.E."/>
        </authorList>
    </citation>
    <scope>NUCLEOTIDE SEQUENCE</scope>
</reference>
<dbReference type="InterPro" id="IPR027417">
    <property type="entry name" value="P-loop_NTPase"/>
</dbReference>
<protein>
    <recommendedName>
        <fullName evidence="3">AAA+ ATPase domain-containing protein</fullName>
    </recommendedName>
</protein>
<name>A0A381QPM7_9ZZZZ</name>
<dbReference type="GO" id="GO:0005524">
    <property type="term" value="F:ATP binding"/>
    <property type="evidence" value="ECO:0007669"/>
    <property type="project" value="UniProtKB-KW"/>
</dbReference>
<dbReference type="GO" id="GO:0016887">
    <property type="term" value="F:ATP hydrolysis activity"/>
    <property type="evidence" value="ECO:0007669"/>
    <property type="project" value="InterPro"/>
</dbReference>
<dbReference type="PANTHER" id="PTHR42759">
    <property type="entry name" value="MOXR FAMILY PROTEIN"/>
    <property type="match status" value="1"/>
</dbReference>
<dbReference type="SUPFAM" id="SSF52540">
    <property type="entry name" value="P-loop containing nucleoside triphosphate hydrolases"/>
    <property type="match status" value="1"/>
</dbReference>
<dbReference type="Pfam" id="PF17863">
    <property type="entry name" value="AAA_lid_2"/>
    <property type="match status" value="1"/>
</dbReference>
<dbReference type="Pfam" id="PF07726">
    <property type="entry name" value="AAA_3"/>
    <property type="match status" value="1"/>
</dbReference>
<dbReference type="InterPro" id="IPR011703">
    <property type="entry name" value="ATPase_AAA-3"/>
</dbReference>
<keyword evidence="1" id="KW-0547">Nucleotide-binding</keyword>
<dbReference type="SMART" id="SM00382">
    <property type="entry name" value="AAA"/>
    <property type="match status" value="1"/>
</dbReference>
<dbReference type="InterPro" id="IPR003593">
    <property type="entry name" value="AAA+_ATPase"/>
</dbReference>
<keyword evidence="2" id="KW-0067">ATP-binding</keyword>
<gene>
    <name evidence="4" type="ORF">METZ01_LOCUS34146</name>
</gene>
<feature type="domain" description="AAA+ ATPase" evidence="3">
    <location>
        <begin position="51"/>
        <end position="192"/>
    </location>
</feature>
<dbReference type="FunFam" id="3.40.50.300:FF:000640">
    <property type="entry name" value="MoxR family ATPase"/>
    <property type="match status" value="1"/>
</dbReference>
<evidence type="ECO:0000256" key="2">
    <source>
        <dbReference type="ARBA" id="ARBA00022840"/>
    </source>
</evidence>
<dbReference type="PANTHER" id="PTHR42759:SF5">
    <property type="entry name" value="METHANOL DEHYDROGENASE REGULATOR"/>
    <property type="match status" value="1"/>
</dbReference>
<proteinExistence type="predicted"/>
<evidence type="ECO:0000256" key="1">
    <source>
        <dbReference type="ARBA" id="ARBA00022741"/>
    </source>
</evidence>
<organism evidence="4">
    <name type="scientific">marine metagenome</name>
    <dbReference type="NCBI Taxonomy" id="408172"/>
    <lineage>
        <taxon>unclassified sequences</taxon>
        <taxon>metagenomes</taxon>
        <taxon>ecological metagenomes</taxon>
    </lineage>
</organism>
<evidence type="ECO:0000313" key="4">
    <source>
        <dbReference type="EMBL" id="SUZ81292.1"/>
    </source>
</evidence>
<dbReference type="InterPro" id="IPR050764">
    <property type="entry name" value="CbbQ/NirQ/NorQ/GpvN"/>
</dbReference>
<evidence type="ECO:0000259" key="3">
    <source>
        <dbReference type="SMART" id="SM00382"/>
    </source>
</evidence>
<dbReference type="Gene3D" id="3.40.50.300">
    <property type="entry name" value="P-loop containing nucleotide triphosphate hydrolases"/>
    <property type="match status" value="1"/>
</dbReference>
<dbReference type="PIRSF" id="PIRSF002849">
    <property type="entry name" value="AAA_ATPase_chaperone_MoxR_prd"/>
    <property type="match status" value="1"/>
</dbReference>
<dbReference type="EMBL" id="UINC01001461">
    <property type="protein sequence ID" value="SUZ81292.1"/>
    <property type="molecule type" value="Genomic_DNA"/>
</dbReference>
<accession>A0A381QPM7</accession>
<dbReference type="Gene3D" id="1.10.8.80">
    <property type="entry name" value="Magnesium chelatase subunit I, C-Terminal domain"/>
    <property type="match status" value="1"/>
</dbReference>